<organism evidence="6 7">
    <name type="scientific">Pleurodeles waltl</name>
    <name type="common">Iberian ribbed newt</name>
    <dbReference type="NCBI Taxonomy" id="8319"/>
    <lineage>
        <taxon>Eukaryota</taxon>
        <taxon>Metazoa</taxon>
        <taxon>Chordata</taxon>
        <taxon>Craniata</taxon>
        <taxon>Vertebrata</taxon>
        <taxon>Euteleostomi</taxon>
        <taxon>Amphibia</taxon>
        <taxon>Batrachia</taxon>
        <taxon>Caudata</taxon>
        <taxon>Salamandroidea</taxon>
        <taxon>Salamandridae</taxon>
        <taxon>Pleurodelinae</taxon>
        <taxon>Pleurodeles</taxon>
    </lineage>
</organism>
<feature type="region of interest" description="Disordered" evidence="4">
    <location>
        <begin position="46"/>
        <end position="68"/>
    </location>
</feature>
<feature type="region of interest" description="Disordered" evidence="4">
    <location>
        <begin position="2180"/>
        <end position="2218"/>
    </location>
</feature>
<feature type="compositionally biased region" description="Polar residues" evidence="4">
    <location>
        <begin position="808"/>
        <end position="818"/>
    </location>
</feature>
<proteinExistence type="predicted"/>
<feature type="compositionally biased region" description="Basic and acidic residues" evidence="4">
    <location>
        <begin position="1734"/>
        <end position="1743"/>
    </location>
</feature>
<evidence type="ECO:0000256" key="3">
    <source>
        <dbReference type="ARBA" id="ARBA00023212"/>
    </source>
</evidence>
<dbReference type="GO" id="GO:0008017">
    <property type="term" value="F:microtubule binding"/>
    <property type="evidence" value="ECO:0007669"/>
    <property type="project" value="TreeGrafter"/>
</dbReference>
<feature type="region of interest" description="Disordered" evidence="4">
    <location>
        <begin position="1584"/>
        <end position="1603"/>
    </location>
</feature>
<feature type="region of interest" description="Disordered" evidence="4">
    <location>
        <begin position="2104"/>
        <end position="2144"/>
    </location>
</feature>
<feature type="region of interest" description="Disordered" evidence="4">
    <location>
        <begin position="1726"/>
        <end position="1755"/>
    </location>
</feature>
<feature type="compositionally biased region" description="Polar residues" evidence="4">
    <location>
        <begin position="1291"/>
        <end position="1300"/>
    </location>
</feature>
<dbReference type="GO" id="GO:0046599">
    <property type="term" value="P:regulation of centriole replication"/>
    <property type="evidence" value="ECO:0007669"/>
    <property type="project" value="TreeGrafter"/>
</dbReference>
<keyword evidence="2" id="KW-0963">Cytoplasm</keyword>
<keyword evidence="3" id="KW-0206">Cytoskeleton</keyword>
<feature type="region of interest" description="Disordered" evidence="4">
    <location>
        <begin position="902"/>
        <end position="937"/>
    </location>
</feature>
<feature type="compositionally biased region" description="Polar residues" evidence="4">
    <location>
        <begin position="1001"/>
        <end position="1018"/>
    </location>
</feature>
<comment type="caution">
    <text evidence="6">The sequence shown here is derived from an EMBL/GenBank/DDBJ whole genome shotgun (WGS) entry which is preliminary data.</text>
</comment>
<feature type="compositionally biased region" description="Polar residues" evidence="4">
    <location>
        <begin position="963"/>
        <end position="975"/>
    </location>
</feature>
<feature type="compositionally biased region" description="Polar residues" evidence="4">
    <location>
        <begin position="2203"/>
        <end position="2218"/>
    </location>
</feature>
<reference evidence="6" key="1">
    <citation type="journal article" date="2022" name="bioRxiv">
        <title>Sequencing and chromosome-scale assembly of the giantPleurodeles waltlgenome.</title>
        <authorList>
            <person name="Brown T."/>
            <person name="Elewa A."/>
            <person name="Iarovenko S."/>
            <person name="Subramanian E."/>
            <person name="Araus A.J."/>
            <person name="Petzold A."/>
            <person name="Susuki M."/>
            <person name="Suzuki K.-i.T."/>
            <person name="Hayashi T."/>
            <person name="Toyoda A."/>
            <person name="Oliveira C."/>
            <person name="Osipova E."/>
            <person name="Leigh N.D."/>
            <person name="Simon A."/>
            <person name="Yun M.H."/>
        </authorList>
    </citation>
    <scope>NUCLEOTIDE SEQUENCE</scope>
    <source>
        <strain evidence="6">20211129_DDA</strain>
        <tissue evidence="6">Liver</tissue>
    </source>
</reference>
<feature type="region of interest" description="Disordered" evidence="4">
    <location>
        <begin position="2636"/>
        <end position="2679"/>
    </location>
</feature>
<name>A0AAV7WK54_PLEWA</name>
<feature type="region of interest" description="Disordered" evidence="4">
    <location>
        <begin position="959"/>
        <end position="1064"/>
    </location>
</feature>
<protein>
    <recommendedName>
        <fullName evidence="5">ALMS motif domain-containing protein</fullName>
    </recommendedName>
</protein>
<feature type="compositionally biased region" description="Low complexity" evidence="4">
    <location>
        <begin position="828"/>
        <end position="842"/>
    </location>
</feature>
<feature type="compositionally biased region" description="Basic and acidic residues" evidence="4">
    <location>
        <begin position="2559"/>
        <end position="2586"/>
    </location>
</feature>
<gene>
    <name evidence="6" type="ORF">NDU88_000596</name>
</gene>
<feature type="compositionally biased region" description="Polar residues" evidence="4">
    <location>
        <begin position="918"/>
        <end position="927"/>
    </location>
</feature>
<dbReference type="EMBL" id="JANPWB010000001">
    <property type="protein sequence ID" value="KAJ1212957.1"/>
    <property type="molecule type" value="Genomic_DNA"/>
</dbReference>
<feature type="compositionally biased region" description="Polar residues" evidence="4">
    <location>
        <begin position="1180"/>
        <end position="1216"/>
    </location>
</feature>
<feature type="domain" description="ALMS motif" evidence="5">
    <location>
        <begin position="2942"/>
        <end position="3072"/>
    </location>
</feature>
<feature type="compositionally biased region" description="Polar residues" evidence="4">
    <location>
        <begin position="1080"/>
        <end position="1091"/>
    </location>
</feature>
<feature type="compositionally biased region" description="Low complexity" evidence="4">
    <location>
        <begin position="2754"/>
        <end position="2764"/>
    </location>
</feature>
<feature type="compositionally biased region" description="Basic and acidic residues" evidence="4">
    <location>
        <begin position="2128"/>
        <end position="2139"/>
    </location>
</feature>
<comment type="subcellular location">
    <subcellularLocation>
        <location evidence="1">Cytoplasm</location>
        <location evidence="1">Cytoskeleton</location>
        <location evidence="1">Microtubule organizing center</location>
        <location evidence="1">Centrosome</location>
    </subcellularLocation>
</comment>
<accession>A0AAV7WK54</accession>
<dbReference type="Proteomes" id="UP001066276">
    <property type="component" value="Chromosome 1_1"/>
</dbReference>
<feature type="region of interest" description="Disordered" evidence="4">
    <location>
        <begin position="2558"/>
        <end position="2592"/>
    </location>
</feature>
<feature type="compositionally biased region" description="Basic and acidic residues" evidence="4">
    <location>
        <begin position="1588"/>
        <end position="1599"/>
    </location>
</feature>
<evidence type="ECO:0000256" key="1">
    <source>
        <dbReference type="ARBA" id="ARBA00004300"/>
    </source>
</evidence>
<feature type="region of interest" description="Disordered" evidence="4">
    <location>
        <begin position="2747"/>
        <end position="2778"/>
    </location>
</feature>
<dbReference type="Pfam" id="PF15309">
    <property type="entry name" value="ALMS_motif"/>
    <property type="match status" value="1"/>
</dbReference>
<dbReference type="PANTHER" id="PTHR21553">
    <property type="entry name" value="ALMS1-RELATED"/>
    <property type="match status" value="1"/>
</dbReference>
<feature type="region of interest" description="Disordered" evidence="4">
    <location>
        <begin position="1291"/>
        <end position="1320"/>
    </location>
</feature>
<feature type="region of interest" description="Disordered" evidence="4">
    <location>
        <begin position="694"/>
        <end position="730"/>
    </location>
</feature>
<feature type="region of interest" description="Disordered" evidence="4">
    <location>
        <begin position="1178"/>
        <end position="1231"/>
    </location>
</feature>
<dbReference type="PANTHER" id="PTHR21553:SF22">
    <property type="entry name" value="CENTROSOME-ASSOCIATED PROTEIN ALMS1"/>
    <property type="match status" value="1"/>
</dbReference>
<feature type="region of interest" description="Disordered" evidence="4">
    <location>
        <begin position="792"/>
        <end position="848"/>
    </location>
</feature>
<feature type="compositionally biased region" description="Polar residues" evidence="4">
    <location>
        <begin position="2467"/>
        <end position="2483"/>
    </location>
</feature>
<dbReference type="GO" id="GO:0005814">
    <property type="term" value="C:centriole"/>
    <property type="evidence" value="ECO:0007669"/>
    <property type="project" value="TreeGrafter"/>
</dbReference>
<feature type="region of interest" description="Disordered" evidence="4">
    <location>
        <begin position="2459"/>
        <end position="2488"/>
    </location>
</feature>
<dbReference type="GO" id="GO:0005813">
    <property type="term" value="C:centrosome"/>
    <property type="evidence" value="ECO:0007669"/>
    <property type="project" value="UniProtKB-SubCell"/>
</dbReference>
<evidence type="ECO:0000313" key="7">
    <source>
        <dbReference type="Proteomes" id="UP001066276"/>
    </source>
</evidence>
<feature type="region of interest" description="Disordered" evidence="4">
    <location>
        <begin position="1080"/>
        <end position="1101"/>
    </location>
</feature>
<evidence type="ECO:0000256" key="2">
    <source>
        <dbReference type="ARBA" id="ARBA00022490"/>
    </source>
</evidence>
<evidence type="ECO:0000259" key="5">
    <source>
        <dbReference type="Pfam" id="PF15309"/>
    </source>
</evidence>
<sequence>MDPEEGAIGSPREEPSGSPPASSIAAAPAVSHLGVMEHLVSVSDSPGRCTQVSSASGVSPGEAVRQNANEGQESWYQLPAEDASCFTAASATRFGVTGLENDQTEFHTLEEGTLMPSEDTGAATVEGLAHSGLLEMLDDHLSPHLPLLTSGSLQAHNTFDETLLQRTELNFAPLRWTFDNSEFSEQHSRPLQMHDAVELASTEVTTDMSSGGFTISQHPLALSTAGAGDASSTFFLSQHPLPPTPKSARIFFEDQRTRAETLSEHLITNVRAKSDVPDSQALVTTQEVLTACAPRPEGEGYINSLTHEGSFLDSSVSAPMLLELLEKEVGLSSSGGSASDSSSYKMLPDTEPEQKQMEQVAVLDHMVHETESLGPEVPEVVIDPSVLELLEKEFGLSSSSRSSLDSSPCRGLSSTVPEYSPIKQAETLDLKEQENIDLVEHETTNVGSGFYLSLNKEIGHELFKKEVVSSSHQSSLDENLDPVGQEISKQQFLTGEHHEFQMQQDGNYDFAEKDASHKIFFNTEHLENQLQQDHNVDHQTQETSDKTGATLMSKRSQTHEVGNLDLVEPMTRSLEANFVQSQNQEKAILEFERSKANSVLSLSKTLKSSSETDLCRAMLSVDGMNMKRDNVNVSDSGRSDFSGIIVHPLNRLAGGDFRYELRTNLCSEIRLRHQEKVASVFKKNGDCTIENAPPYSVNVDSEPTETCSPKESTVSDVQGKPGNAEITDSSGYSIERGHRDADISPFDRPLVNDSVFFKGMAQPISQSTPGAFPSKRIKKEIADKMMPFMSNLRGSNGVLSEDPHETTKSAYTPTSGKQQLEKVDIKSNSESSTSPSASSPPSGRIHSLPSLSYMEKVGAWKVNQPMERMTFDTLVLRGLNGVSPKKKAYNAVAESLNRILAKQSSSGSPKRSLAASFGGTSSLTSLNSDERKSVHSLPITRSQSYSVISTVSKEMMHTDSVLDKNQQSVSKALQQDESEKASYVESLNTDEENIRDRTEQVKTSLENKGGTSPTNVHNQCLEASAPPTGQNVSDFLSGKVDPTGSPEKYDQGKSLEPGPSTSKITLEQFSDVSLDTYSNFMDSSQSNSQPDRTFVGSAGAGSGHSLTSLEVDNYAPYWSSTVKTPEKKELNIEERIPTYLHNLGIDQSPSTILNPFVPRGPIRETEFSPSELRTFKECADSTTKSIQPSEGSSLNAADNSPSSLNSGVSTISTSIPMGSDCGRDTPPPTELSLQLTLRSSNERPISQYSISSVRGNSQPELPISLPCELSPQLPLTSTGEPAAIKNSFNSIQTEDPQDGQTVGHVIGSDAEEPDNHNQQFLSPLSSQLDEECRYLADKLEYQTAAHISDSLSSSPVLEDSLDVHKSALLLSSNFSASLEQHKEQGNDSFVGSKTLKEIRQLLAEADNIHLGDSNPTSPLTSLGDSHGGSFLLWRNLHGSQDSEAVRWSAESHSPLLQRRLSWDASFTSSFTDNHSLVKSTSLTDDIVQWDKLGTSDQPRKLSLEPWKSIENMRAAYPAKRAEPEGCNTAVLQRNAPVTALRSSDDTSAHSSIERISVDPSARTRELLSGVSDAVSGLEQALAMSDGGRVAERPTVRESDDSSSVDSLAARVTSLLKGEAPAVRATRVIQRSKDEEKRACAVVKLKLAGQEADLNEEDRRRIEEIKIELLESAKKAGSAKHSRIVSWDSDNLKPQQHVQNMNRIRDLELKESRVGVQNRDFWEEETKKNKLIQGESHETSRNPGDESQPNASQFKAPKTMTLQDTLQAPMSADRNFAEAINIDCLKPQFKVVNLSLKTTASSADDPVDLKLLSEEAAKPITSITFSSRKRTPSPSLSPLTNASFPDVPARIVPLEVLPINSKEKMINTHHSGAPKENHSASQSHLPATIVHKQIADKDWMLHDSTVVGKHELHQGGDVFLAQSNRRSLFEQSHSCDSQRGSLGKGLTLGEESHDLISAQTLASGGAATHNPEITQKTTFVDYQRHPKLGESSHSNLGSSTGNVINIVLPTLNPLPKDQNLPVNEEKVEILSVNQPFDQLNNRRERSPSPSYPSHTEAAAVSSPSRKALSCVRVTIAPKPLHFQHVDVSSVVNSHIPCIAHDRSEAKPTGTIGVDEPESKGKKVVSGQSAEKKLRYLDEPKTAPPQDSYFLHSSIPDGDTTSQNGNRAVLKPELMNANVLDSSTMSKPHTPQPASPLATKKSLSDAMTQITTESPEKTTFSAEIYIQGEDGKQPSDWSADKKAVRSTTFASSLNKTSHSSRSADQQLLLPYWPPGSAEMYYVPHPDSISRLSPVRSDTTIESTHTGSNDAIPPKFPADVLGSEDERASITVPIKHTEGIYSRRATPKVVWQENISNLKAVTVPETHRESSEMNHPVTKSALSHSLHVHPKHQGEISTKALYASMRHQKLRGSDKLRNYSSLERQYLQFERSQEEDEKDFFPLKAEFDDSRDDDQHINLTLRNEALNGARQRSSGEKSPSSTQIHQVTPIDDKWHQRELSLKQSTGSTGSLDDLWYRFLERQKRHRLQDSSSSSHVEISLVNRLDRLARLLQNPTAYSLMYAKDEPSRDTSKKREEEQGRQRVNNERQESAWNLSDLQEHVRKVYHKDKRAKHSNSKDDWTDLSTDHISGILQKKQYTFTASDSSSKDDQNSVTDSTIETESEMATQTDSDTATQTRTGSTVSTIDTLRLVRAFGPERVCPSSRLSQLYSTINHQKICSEVGRKGNRKAQVKESGKICFTELKRSRRDAQMSDAEVSSDTVSTVSSSWGPSPALANKKHVRHKGVQAGDLEIVMNGTKKNTRDVGMTFPSPRTHQEIAPRDIPTANGVFRQSMESRMSTPEDNKEQKKWSNGILAEKIPRRSRPQPTGVTWFVPAEDLKSGSRKENQPTLQTGHSPVWYAQLTHTKPWRAPLREKNLQDQQIISRKNTDVRTAITEDKSQIPFLQVTLQEALQMHRPEFISSSRERMKRLELIREERKLQSIFQKERDQLFNPLEERREWLSTAHPCLEKDELILQKRRTISKKEMVERSRRIYEQLPEIRKRKEDEKRKSEYTTYRLKAQLFKKKVTNHVLGRKTPWN</sequence>
<feature type="compositionally biased region" description="Low complexity" evidence="4">
    <location>
        <begin position="2662"/>
        <end position="2675"/>
    </location>
</feature>
<dbReference type="GO" id="GO:0005829">
    <property type="term" value="C:cytosol"/>
    <property type="evidence" value="ECO:0007669"/>
    <property type="project" value="TreeGrafter"/>
</dbReference>
<feature type="compositionally biased region" description="Polar residues" evidence="4">
    <location>
        <begin position="46"/>
        <end position="57"/>
    </location>
</feature>
<evidence type="ECO:0000256" key="4">
    <source>
        <dbReference type="SAM" id="MobiDB-lite"/>
    </source>
</evidence>
<feature type="region of interest" description="Disordered" evidence="4">
    <location>
        <begin position="1"/>
        <end position="28"/>
    </location>
</feature>
<evidence type="ECO:0000313" key="6">
    <source>
        <dbReference type="EMBL" id="KAJ1212957.1"/>
    </source>
</evidence>
<feature type="compositionally biased region" description="Low complexity" evidence="4">
    <location>
        <begin position="19"/>
        <end position="28"/>
    </location>
</feature>
<feature type="compositionally biased region" description="Polar residues" evidence="4">
    <location>
        <begin position="698"/>
        <end position="716"/>
    </location>
</feature>
<feature type="region of interest" description="Disordered" evidence="4">
    <location>
        <begin position="2032"/>
        <end position="2060"/>
    </location>
</feature>
<dbReference type="InterPro" id="IPR029299">
    <property type="entry name" value="ALMS_motif"/>
</dbReference>
<keyword evidence="7" id="KW-1185">Reference proteome</keyword>